<organism evidence="1 2">
    <name type="scientific">Methylobacterium oryzae</name>
    <dbReference type="NCBI Taxonomy" id="334852"/>
    <lineage>
        <taxon>Bacteria</taxon>
        <taxon>Pseudomonadati</taxon>
        <taxon>Pseudomonadota</taxon>
        <taxon>Alphaproteobacteria</taxon>
        <taxon>Hyphomicrobiales</taxon>
        <taxon>Methylobacteriaceae</taxon>
        <taxon>Methylobacterium</taxon>
    </lineage>
</organism>
<evidence type="ECO:0000313" key="1">
    <source>
        <dbReference type="EMBL" id="MEE7490669.1"/>
    </source>
</evidence>
<evidence type="ECO:0000313" key="2">
    <source>
        <dbReference type="Proteomes" id="UP001355206"/>
    </source>
</evidence>
<dbReference type="EMBL" id="MLCA01000002">
    <property type="protein sequence ID" value="MEE7490669.1"/>
    <property type="molecule type" value="Genomic_DNA"/>
</dbReference>
<keyword evidence="2" id="KW-1185">Reference proteome</keyword>
<name>A0ABU7TME6_9HYPH</name>
<accession>A0ABU7TME6</accession>
<reference evidence="1 2" key="1">
    <citation type="journal article" date="2012" name="Genet. Mol. Biol.">
        <title>Analysis of 16S rRNA and mxaF genes revealing insights into Methylobacterium niche-specific plant association.</title>
        <authorList>
            <person name="Dourado M.N."/>
            <person name="Andreote F.D."/>
            <person name="Dini-Andreote F."/>
            <person name="Conti R."/>
            <person name="Araujo J.M."/>
            <person name="Araujo W.L."/>
        </authorList>
    </citation>
    <scope>NUCLEOTIDE SEQUENCE [LARGE SCALE GENOMIC DNA]</scope>
    <source>
        <strain evidence="1 2">TC3-10</strain>
    </source>
</reference>
<dbReference type="Proteomes" id="UP001355206">
    <property type="component" value="Unassembled WGS sequence"/>
</dbReference>
<protein>
    <submittedName>
        <fullName evidence="1">Uncharacterized protein</fullName>
    </submittedName>
</protein>
<proteinExistence type="predicted"/>
<comment type="caution">
    <text evidence="1">The sequence shown here is derived from an EMBL/GenBank/DDBJ whole genome shotgun (WGS) entry which is preliminary data.</text>
</comment>
<sequence length="236" mass="27008">MTMRELVEEHVFGRLSAQQRDAFREKHISPNRNAMLMHELQLSGAEEYLQSKVVWAGDGATAYSYPTAPDSCLVHNLRALAHSRYWRSSRDECQYEALLRMAFAPHKDWLASIDQYFEEATGVSTAFTESYDGYELMNCLWSVAKELRHYGAEVPSEPASIALYEAAGIEPIIAVIPSDGDTPPRAFASERARPVYEKHAAMMADEKRDAIRRRDVLRAEYPEELHLFDDYVRYPP</sequence>
<gene>
    <name evidence="1" type="ORF">MOTC310_09350</name>
</gene>